<dbReference type="Proteomes" id="UP000297834">
    <property type="component" value="Unassembled WGS sequence"/>
</dbReference>
<comment type="function">
    <text evidence="9">During stationary phase, binds the chromosome non-specifically, forming a highly ordered and stable dps-DNA co-crystal within which chromosomal DNA is condensed and protected from diverse damages. It protects DNA from oxidative damage by sequestering intracellular Fe(2+) ion and storing it in the form of Fe(3+) oxyhydroxide mineral, which can be released after reduction. One hydrogen peroxide oxidizes two Fe(2+) ions, which prevents hydroxyl radical production by the Fenton reaction.</text>
</comment>
<evidence type="ECO:0000256" key="5">
    <source>
        <dbReference type="ARBA" id="ARBA00023002"/>
    </source>
</evidence>
<dbReference type="STRING" id="1120977.GCA_000619845_01335"/>
<dbReference type="NCBIfam" id="NF006975">
    <property type="entry name" value="PRK09448.1"/>
    <property type="match status" value="1"/>
</dbReference>
<keyword evidence="7 9" id="KW-0226">DNA condensation</keyword>
<keyword evidence="4 9" id="KW-0479">Metal-binding</keyword>
<dbReference type="PANTHER" id="PTHR42932">
    <property type="entry name" value="GENERAL STRESS PROTEIN 20U"/>
    <property type="match status" value="1"/>
</dbReference>
<dbReference type="PRINTS" id="PR01346">
    <property type="entry name" value="HELNAPAPROT"/>
</dbReference>
<evidence type="ECO:0000313" key="12">
    <source>
        <dbReference type="EMBL" id="TEU23892.1"/>
    </source>
</evidence>
<evidence type="ECO:0000256" key="2">
    <source>
        <dbReference type="ARBA" id="ARBA00022434"/>
    </source>
</evidence>
<dbReference type="InterPro" id="IPR023067">
    <property type="entry name" value="Dps_gammaproteobac"/>
</dbReference>
<evidence type="ECO:0000313" key="13">
    <source>
        <dbReference type="Proteomes" id="UP000297834"/>
    </source>
</evidence>
<keyword evidence="5 9" id="KW-0560">Oxidoreductase</keyword>
<evidence type="ECO:0000256" key="4">
    <source>
        <dbReference type="ARBA" id="ARBA00022723"/>
    </source>
</evidence>
<proteinExistence type="inferred from homology"/>
<evidence type="ECO:0000256" key="1">
    <source>
        <dbReference type="ARBA" id="ARBA00009497"/>
    </source>
</evidence>
<protein>
    <recommendedName>
        <fullName evidence="9">DNA protection during starvation protein</fullName>
        <ecNumber evidence="9">1.16.-.-</ecNumber>
    </recommendedName>
</protein>
<organism evidence="12 13">
    <name type="scientific">Alkanindiges illinoisensis</name>
    <dbReference type="NCBI Taxonomy" id="197183"/>
    <lineage>
        <taxon>Bacteria</taxon>
        <taxon>Pseudomonadati</taxon>
        <taxon>Pseudomonadota</taxon>
        <taxon>Gammaproteobacteria</taxon>
        <taxon>Moraxellales</taxon>
        <taxon>Moraxellaceae</taxon>
        <taxon>Alkanindiges</taxon>
    </lineage>
</organism>
<comment type="subcellular location">
    <subcellularLocation>
        <location evidence="9">Cytoplasm</location>
    </subcellularLocation>
</comment>
<feature type="domain" description="Ferritin/DPS" evidence="11">
    <location>
        <begin position="26"/>
        <end position="163"/>
    </location>
</feature>
<dbReference type="EC" id="1.16.-.-" evidence="9"/>
<comment type="subunit">
    <text evidence="9">Homododecamer. The 12 subunits form a hollow sphere into which the mineral iron core of up to 500 Fe(3+) can be deposited.</text>
</comment>
<sequence length="173" mass="19287">MNPIMSKTLKVYTRNNLDPAVKSATIEILNQILANLIDLSLLTKQAHWNMRGSNFIAVHEMLDTFRTSLITHLDNVAERAVQIGGTALGTTQTVAATSHLSPYPVDVHDVQEHLKELADRYGVVANHLRDTIDKIEDPISEDIIHAALEDLDQYLWFLEANIDSEHAPSNPNA</sequence>
<dbReference type="PROSITE" id="PS00818">
    <property type="entry name" value="DPS_1"/>
    <property type="match status" value="1"/>
</dbReference>
<dbReference type="HAMAP" id="MF_01441">
    <property type="entry name" value="Dps"/>
    <property type="match status" value="1"/>
</dbReference>
<evidence type="ECO:0000256" key="7">
    <source>
        <dbReference type="ARBA" id="ARBA00023067"/>
    </source>
</evidence>
<dbReference type="InterPro" id="IPR009078">
    <property type="entry name" value="Ferritin-like_SF"/>
</dbReference>
<dbReference type="PROSITE" id="PS00819">
    <property type="entry name" value="DPS_2"/>
    <property type="match status" value="1"/>
</dbReference>
<dbReference type="Pfam" id="PF00210">
    <property type="entry name" value="Ferritin"/>
    <property type="match status" value="1"/>
</dbReference>
<dbReference type="GO" id="GO:0030261">
    <property type="term" value="P:chromosome condensation"/>
    <property type="evidence" value="ECO:0007669"/>
    <property type="project" value="UniProtKB-KW"/>
</dbReference>
<evidence type="ECO:0000256" key="8">
    <source>
        <dbReference type="ARBA" id="ARBA00023125"/>
    </source>
</evidence>
<gene>
    <name evidence="9 12" type="primary">dps</name>
    <name evidence="12" type="synonym">pexB</name>
    <name evidence="12" type="ORF">E2B99_13245</name>
</gene>
<dbReference type="PIRSF" id="PIRSF005900">
    <property type="entry name" value="Dps"/>
    <property type="match status" value="1"/>
</dbReference>
<dbReference type="InterPro" id="IPR008331">
    <property type="entry name" value="Ferritin_DPS_dom"/>
</dbReference>
<dbReference type="GO" id="GO:0005737">
    <property type="term" value="C:cytoplasm"/>
    <property type="evidence" value="ECO:0007669"/>
    <property type="project" value="UniProtKB-SubCell"/>
</dbReference>
<comment type="caution">
    <text evidence="12">The sequence shown here is derived from an EMBL/GenBank/DDBJ whole genome shotgun (WGS) entry which is preliminary data.</text>
</comment>
<dbReference type="InterPro" id="IPR023188">
    <property type="entry name" value="DPS_DNA-bd_CS"/>
</dbReference>
<dbReference type="GO" id="GO:0016722">
    <property type="term" value="F:oxidoreductase activity, acting on metal ions"/>
    <property type="evidence" value="ECO:0007669"/>
    <property type="project" value="InterPro"/>
</dbReference>
<dbReference type="GO" id="GO:0006879">
    <property type="term" value="P:intracellular iron ion homeostasis"/>
    <property type="evidence" value="ECO:0007669"/>
    <property type="project" value="UniProtKB-KW"/>
</dbReference>
<evidence type="ECO:0000256" key="6">
    <source>
        <dbReference type="ARBA" id="ARBA00023004"/>
    </source>
</evidence>
<comment type="similarity">
    <text evidence="1 9 10">Belongs to the Dps family.</text>
</comment>
<keyword evidence="6 9" id="KW-0408">Iron</keyword>
<dbReference type="InterPro" id="IPR002177">
    <property type="entry name" value="DPS_DNA-bd"/>
</dbReference>
<feature type="binding site" evidence="9">
    <location>
        <position position="74"/>
    </location>
    <ligand>
        <name>Fe cation</name>
        <dbReference type="ChEBI" id="CHEBI:24875"/>
    </ligand>
</feature>
<feature type="binding site" evidence="9">
    <location>
        <position position="78"/>
    </location>
    <ligand>
        <name>Fe cation</name>
        <dbReference type="ChEBI" id="CHEBI:24875"/>
    </ligand>
</feature>
<name>A0A4Y7X995_9GAMM</name>
<evidence type="ECO:0000256" key="10">
    <source>
        <dbReference type="RuleBase" id="RU003875"/>
    </source>
</evidence>
<keyword evidence="2 9" id="KW-0409">Iron storage</keyword>
<dbReference type="PANTHER" id="PTHR42932:SF3">
    <property type="entry name" value="DNA PROTECTION DURING STARVATION PROTEIN"/>
    <property type="match status" value="1"/>
</dbReference>
<keyword evidence="13" id="KW-1185">Reference proteome</keyword>
<dbReference type="OrthoDB" id="9797687at2"/>
<evidence type="ECO:0000256" key="9">
    <source>
        <dbReference type="HAMAP-Rule" id="MF_01441"/>
    </source>
</evidence>
<dbReference type="CDD" id="cd01043">
    <property type="entry name" value="DPS"/>
    <property type="match status" value="1"/>
</dbReference>
<dbReference type="GO" id="GO:0003677">
    <property type="term" value="F:DNA binding"/>
    <property type="evidence" value="ECO:0007669"/>
    <property type="project" value="UniProtKB-UniRule"/>
</dbReference>
<dbReference type="AlphaFoldDB" id="A0A4Y7X995"/>
<evidence type="ECO:0000259" key="11">
    <source>
        <dbReference type="Pfam" id="PF00210"/>
    </source>
</evidence>
<reference evidence="12 13" key="1">
    <citation type="submission" date="2019-03" db="EMBL/GenBank/DDBJ databases">
        <title>Alkanindiges illinoisensis: a potential pathogenic isolated from ascites of a gastric cancer patient with abdominal metastasis.</title>
        <authorList>
            <person name="Hu X."/>
            <person name="Yang B."/>
            <person name="Yan X."/>
            <person name="Lin L."/>
            <person name="Zhao H."/>
            <person name="Zhou F."/>
            <person name="Su B."/>
            <person name="Chen J."/>
            <person name="Rui Y."/>
            <person name="Wang Q."/>
            <person name="Zheng L."/>
        </authorList>
    </citation>
    <scope>NUCLEOTIDE SEQUENCE [LARGE SCALE GENOMIC DNA]</scope>
    <source>
        <strain evidence="12 13">NFYY 23406</strain>
    </source>
</reference>
<accession>A0A4Y7X995</accession>
<evidence type="ECO:0000256" key="3">
    <source>
        <dbReference type="ARBA" id="ARBA00022490"/>
    </source>
</evidence>
<dbReference type="SUPFAM" id="SSF47240">
    <property type="entry name" value="Ferritin-like"/>
    <property type="match status" value="1"/>
</dbReference>
<keyword evidence="8 9" id="KW-0238">DNA-binding</keyword>
<dbReference type="EMBL" id="SNTY01000076">
    <property type="protein sequence ID" value="TEU23892.1"/>
    <property type="molecule type" value="Genomic_DNA"/>
</dbReference>
<dbReference type="InterPro" id="IPR012347">
    <property type="entry name" value="Ferritin-like"/>
</dbReference>
<feature type="binding site" evidence="9">
    <location>
        <position position="47"/>
    </location>
    <ligand>
        <name>Fe cation</name>
        <dbReference type="ChEBI" id="CHEBI:24875"/>
    </ligand>
</feature>
<dbReference type="Gene3D" id="1.20.1260.10">
    <property type="match status" value="1"/>
</dbReference>
<keyword evidence="3 9" id="KW-0963">Cytoplasm</keyword>
<dbReference type="GO" id="GO:0008199">
    <property type="term" value="F:ferric iron binding"/>
    <property type="evidence" value="ECO:0007669"/>
    <property type="project" value="UniProtKB-UniRule"/>
</dbReference>
<comment type="catalytic activity">
    <reaction evidence="9">
        <text>2 Fe(2+) + H2O2 + 2 H(+) = 2 Fe(3+) + 2 H2O</text>
        <dbReference type="Rhea" id="RHEA:48712"/>
        <dbReference type="ChEBI" id="CHEBI:15377"/>
        <dbReference type="ChEBI" id="CHEBI:15378"/>
        <dbReference type="ChEBI" id="CHEBI:16240"/>
        <dbReference type="ChEBI" id="CHEBI:29033"/>
        <dbReference type="ChEBI" id="CHEBI:29034"/>
    </reaction>
</comment>